<comment type="subcellular location">
    <subcellularLocation>
        <location evidence="12">Cytoplasm</location>
    </subcellularLocation>
</comment>
<organism evidence="15 16">
    <name type="scientific">Saltatorellus ferox</name>
    <dbReference type="NCBI Taxonomy" id="2528018"/>
    <lineage>
        <taxon>Bacteria</taxon>
        <taxon>Pseudomonadati</taxon>
        <taxon>Planctomycetota</taxon>
        <taxon>Planctomycetia</taxon>
        <taxon>Planctomycetia incertae sedis</taxon>
        <taxon>Saltatorellus</taxon>
    </lineage>
</organism>
<evidence type="ECO:0000256" key="2">
    <source>
        <dbReference type="ARBA" id="ARBA00008642"/>
    </source>
</evidence>
<feature type="active site" evidence="12">
    <location>
        <position position="260"/>
    </location>
</feature>
<dbReference type="InterPro" id="IPR016039">
    <property type="entry name" value="Thiolase-like"/>
</dbReference>
<dbReference type="Gene3D" id="3.40.47.10">
    <property type="match status" value="1"/>
</dbReference>
<dbReference type="FunFam" id="3.40.47.10:FF:000004">
    <property type="entry name" value="3-oxoacyl-[acyl-carrier-protein] synthase 3"/>
    <property type="match status" value="1"/>
</dbReference>
<comment type="function">
    <text evidence="12">Catalyzes the condensation reaction of fatty acid synthesis by the addition to an acyl acceptor of two carbons from malonyl-ACP. Catalyzes the first condensation reaction which initiates fatty acid synthesis and may therefore play a role in governing the total rate of fatty acid production. Possesses both acetoacetyl-ACP synthase and acetyl transacylase activities. Its substrate specificity determines the biosynthesis of branched-chain and/or straight-chain of fatty acids.</text>
</comment>
<dbReference type="GO" id="GO:0004315">
    <property type="term" value="F:3-oxoacyl-[acyl-carrier-protein] synthase activity"/>
    <property type="evidence" value="ECO:0007669"/>
    <property type="project" value="InterPro"/>
</dbReference>
<dbReference type="GO" id="GO:0006633">
    <property type="term" value="P:fatty acid biosynthetic process"/>
    <property type="evidence" value="ECO:0007669"/>
    <property type="project" value="UniProtKB-UniRule"/>
</dbReference>
<dbReference type="EMBL" id="CP036434">
    <property type="protein sequence ID" value="QDV07317.1"/>
    <property type="molecule type" value="Genomic_DNA"/>
</dbReference>
<keyword evidence="8 12" id="KW-0275">Fatty acid biosynthesis</keyword>
<keyword evidence="12" id="KW-0963">Cytoplasm</keyword>
<keyword evidence="10 12" id="KW-0012">Acyltransferase</keyword>
<dbReference type="Pfam" id="PF08545">
    <property type="entry name" value="ACP_syn_III"/>
    <property type="match status" value="1"/>
</dbReference>
<evidence type="ECO:0000256" key="3">
    <source>
        <dbReference type="ARBA" id="ARBA00012333"/>
    </source>
</evidence>
<dbReference type="CDD" id="cd00830">
    <property type="entry name" value="KAS_III"/>
    <property type="match status" value="1"/>
</dbReference>
<dbReference type="SUPFAM" id="SSF53901">
    <property type="entry name" value="Thiolase-like"/>
    <property type="match status" value="1"/>
</dbReference>
<evidence type="ECO:0000256" key="5">
    <source>
        <dbReference type="ARBA" id="ARBA00022679"/>
    </source>
</evidence>
<evidence type="ECO:0000256" key="7">
    <source>
        <dbReference type="ARBA" id="ARBA00023098"/>
    </source>
</evidence>
<evidence type="ECO:0000313" key="15">
    <source>
        <dbReference type="EMBL" id="QDV07317.1"/>
    </source>
</evidence>
<reference evidence="15 16" key="1">
    <citation type="submission" date="2019-02" db="EMBL/GenBank/DDBJ databases">
        <title>Deep-cultivation of Planctomycetes and their phenomic and genomic characterization uncovers novel biology.</title>
        <authorList>
            <person name="Wiegand S."/>
            <person name="Jogler M."/>
            <person name="Boedeker C."/>
            <person name="Pinto D."/>
            <person name="Vollmers J."/>
            <person name="Rivas-Marin E."/>
            <person name="Kohn T."/>
            <person name="Peeters S.H."/>
            <person name="Heuer A."/>
            <person name="Rast P."/>
            <person name="Oberbeckmann S."/>
            <person name="Bunk B."/>
            <person name="Jeske O."/>
            <person name="Meyerdierks A."/>
            <person name="Storesund J.E."/>
            <person name="Kallscheuer N."/>
            <person name="Luecker S."/>
            <person name="Lage O.M."/>
            <person name="Pohl T."/>
            <person name="Merkel B.J."/>
            <person name="Hornburger P."/>
            <person name="Mueller R.-W."/>
            <person name="Bruemmer F."/>
            <person name="Labrenz M."/>
            <person name="Spormann A.M."/>
            <person name="Op den Camp H."/>
            <person name="Overmann J."/>
            <person name="Amann R."/>
            <person name="Jetten M.S.M."/>
            <person name="Mascher T."/>
            <person name="Medema M.H."/>
            <person name="Devos D.P."/>
            <person name="Kaster A.-K."/>
            <person name="Ovreas L."/>
            <person name="Rohde M."/>
            <person name="Galperin M.Y."/>
            <person name="Jogler C."/>
        </authorList>
    </citation>
    <scope>NUCLEOTIDE SEQUENCE [LARGE SCALE GENOMIC DNA]</scope>
    <source>
        <strain evidence="15 16">Poly30</strain>
    </source>
</reference>
<keyword evidence="4 12" id="KW-0444">Lipid biosynthesis</keyword>
<comment type="subunit">
    <text evidence="12">Homodimer.</text>
</comment>
<dbReference type="EC" id="2.3.1.180" evidence="3 12"/>
<dbReference type="Proteomes" id="UP000320390">
    <property type="component" value="Chromosome"/>
</dbReference>
<comment type="similarity">
    <text evidence="2 12">Belongs to the thiolase-like superfamily. FabH family.</text>
</comment>
<keyword evidence="16" id="KW-1185">Reference proteome</keyword>
<evidence type="ECO:0000313" key="16">
    <source>
        <dbReference type="Proteomes" id="UP000320390"/>
    </source>
</evidence>
<dbReference type="InterPro" id="IPR013747">
    <property type="entry name" value="ACP_syn_III_C"/>
</dbReference>
<protein>
    <recommendedName>
        <fullName evidence="3 12">Beta-ketoacyl-[acyl-carrier-protein] synthase III</fullName>
        <shortName evidence="12">Beta-ketoacyl-ACP synthase III</shortName>
        <shortName evidence="12">KAS III</shortName>
        <ecNumber evidence="3 12">2.3.1.180</ecNumber>
    </recommendedName>
    <alternativeName>
        <fullName evidence="12">3-oxoacyl-[acyl-carrier-protein] synthase 3</fullName>
    </alternativeName>
    <alternativeName>
        <fullName evidence="12">3-oxoacyl-[acyl-carrier-protein] synthase III</fullName>
    </alternativeName>
</protein>
<dbReference type="GO" id="GO:0033818">
    <property type="term" value="F:beta-ketoacyl-acyl-carrier-protein synthase III activity"/>
    <property type="evidence" value="ECO:0007669"/>
    <property type="project" value="UniProtKB-UniRule"/>
</dbReference>
<dbReference type="PANTHER" id="PTHR43091">
    <property type="entry name" value="3-OXOACYL-[ACYL-CARRIER-PROTEIN] SYNTHASE"/>
    <property type="match status" value="1"/>
</dbReference>
<evidence type="ECO:0000256" key="10">
    <source>
        <dbReference type="ARBA" id="ARBA00023315"/>
    </source>
</evidence>
<comment type="catalytic activity">
    <reaction evidence="11">
        <text>malonyl-[ACP] + acetyl-CoA + H(+) = 3-oxobutanoyl-[ACP] + CO2 + CoA</text>
        <dbReference type="Rhea" id="RHEA:12080"/>
        <dbReference type="Rhea" id="RHEA-COMP:9623"/>
        <dbReference type="Rhea" id="RHEA-COMP:9625"/>
        <dbReference type="ChEBI" id="CHEBI:15378"/>
        <dbReference type="ChEBI" id="CHEBI:16526"/>
        <dbReference type="ChEBI" id="CHEBI:57287"/>
        <dbReference type="ChEBI" id="CHEBI:57288"/>
        <dbReference type="ChEBI" id="CHEBI:78449"/>
        <dbReference type="ChEBI" id="CHEBI:78450"/>
        <dbReference type="EC" id="2.3.1.180"/>
    </reaction>
    <physiologicalReaction direction="left-to-right" evidence="11">
        <dbReference type="Rhea" id="RHEA:12081"/>
    </physiologicalReaction>
</comment>
<keyword evidence="6 12" id="KW-0276">Fatty acid metabolism</keyword>
<dbReference type="HAMAP" id="MF_01815">
    <property type="entry name" value="FabH"/>
    <property type="match status" value="1"/>
</dbReference>
<evidence type="ECO:0000256" key="12">
    <source>
        <dbReference type="HAMAP-Rule" id="MF_01815"/>
    </source>
</evidence>
<evidence type="ECO:0000256" key="8">
    <source>
        <dbReference type="ARBA" id="ARBA00023160"/>
    </source>
</evidence>
<evidence type="ECO:0000256" key="9">
    <source>
        <dbReference type="ARBA" id="ARBA00023268"/>
    </source>
</evidence>
<keyword evidence="9 12" id="KW-0511">Multifunctional enzyme</keyword>
<keyword evidence="5 12" id="KW-0808">Transferase</keyword>
<feature type="domain" description="Beta-ketoacyl-[acyl-carrier-protein] synthase III C-terminal" evidence="13">
    <location>
        <begin position="246"/>
        <end position="333"/>
    </location>
</feature>
<feature type="active site" evidence="12">
    <location>
        <position position="116"/>
    </location>
</feature>
<evidence type="ECO:0000256" key="1">
    <source>
        <dbReference type="ARBA" id="ARBA00005194"/>
    </source>
</evidence>
<comment type="domain">
    <text evidence="12">The last Arg residue of the ACP-binding site is essential for the weak association between ACP/AcpP and FabH.</text>
</comment>
<name>A0A518ET98_9BACT</name>
<evidence type="ECO:0000259" key="14">
    <source>
        <dbReference type="Pfam" id="PF08545"/>
    </source>
</evidence>
<dbReference type="UniPathway" id="UPA00094"/>
<comment type="pathway">
    <text evidence="1 12">Lipid metabolism; fatty acid biosynthesis.</text>
</comment>
<dbReference type="GO" id="GO:0005737">
    <property type="term" value="C:cytoplasm"/>
    <property type="evidence" value="ECO:0007669"/>
    <property type="project" value="UniProtKB-SubCell"/>
</dbReference>
<keyword evidence="7 12" id="KW-0443">Lipid metabolism</keyword>
<dbReference type="InterPro" id="IPR013751">
    <property type="entry name" value="ACP_syn_III_N"/>
</dbReference>
<dbReference type="OrthoDB" id="9815506at2"/>
<comment type="caution">
    <text evidence="12">Lacks conserved residue(s) required for the propagation of feature annotation.</text>
</comment>
<sequence>MTNLVRVGIAGTGHSVPPREVTNDDLSKIVDTNDEWITKRTGIRARRFVDEGTNCSDLCTEAARQAIEAAGLQPDEIDLIITGSLTQDHLMPSISALVQTNLGCSKAGAFDVLSACTGFLTALDTAEAFIASGRAKNVLAIGGETLSRYLDMTDRTSCILFGDGAGAAVLRPLDQCGDGGGQGEILKQTLGCDGEGYEYIHIPEGGSVHPHNHPDYDKSNHFIRVKGREVYRFAVTKMTELIQEAADGYSADDIKLVIPHQVNMRIIEAARERLDWPIEKFFLNIEKYGNTSAGSVPIALDEAVREGRLHKGDLVILVAFGAGLTWGATLIKW</sequence>
<dbReference type="RefSeq" id="WP_145198248.1">
    <property type="nucleotide sequence ID" value="NZ_CP036434.1"/>
</dbReference>
<dbReference type="PANTHER" id="PTHR43091:SF1">
    <property type="entry name" value="BETA-KETOACYL-[ACYL-CARRIER-PROTEIN] SYNTHASE III, CHLOROPLASTIC"/>
    <property type="match status" value="1"/>
</dbReference>
<feature type="active site" evidence="12">
    <location>
        <position position="290"/>
    </location>
</feature>
<accession>A0A518ET98</accession>
<dbReference type="NCBIfam" id="NF006829">
    <property type="entry name" value="PRK09352.1"/>
    <property type="match status" value="1"/>
</dbReference>
<evidence type="ECO:0000259" key="13">
    <source>
        <dbReference type="Pfam" id="PF08541"/>
    </source>
</evidence>
<gene>
    <name evidence="15" type="primary">fabH_2</name>
    <name evidence="12" type="synonym">fabH</name>
    <name evidence="15" type="ORF">Poly30_28400</name>
</gene>
<evidence type="ECO:0000256" key="6">
    <source>
        <dbReference type="ARBA" id="ARBA00022832"/>
    </source>
</evidence>
<dbReference type="InterPro" id="IPR004655">
    <property type="entry name" value="FabH"/>
</dbReference>
<feature type="domain" description="Beta-ketoacyl-[acyl-carrier-protein] synthase III N-terminal" evidence="14">
    <location>
        <begin position="110"/>
        <end position="193"/>
    </location>
</feature>
<dbReference type="NCBIfam" id="TIGR00747">
    <property type="entry name" value="fabH"/>
    <property type="match status" value="1"/>
</dbReference>
<evidence type="ECO:0000256" key="11">
    <source>
        <dbReference type="ARBA" id="ARBA00051096"/>
    </source>
</evidence>
<dbReference type="AlphaFoldDB" id="A0A518ET98"/>
<proteinExistence type="inferred from homology"/>
<dbReference type="Pfam" id="PF08541">
    <property type="entry name" value="ACP_syn_III_C"/>
    <property type="match status" value="1"/>
</dbReference>
<evidence type="ECO:0000256" key="4">
    <source>
        <dbReference type="ARBA" id="ARBA00022516"/>
    </source>
</evidence>